<keyword evidence="1" id="KW-0175">Coiled coil</keyword>
<feature type="domain" description="G" evidence="2">
    <location>
        <begin position="19"/>
        <end position="75"/>
    </location>
</feature>
<dbReference type="InterPro" id="IPR006073">
    <property type="entry name" value="GTP-bd"/>
</dbReference>
<keyword evidence="3" id="KW-0378">Hydrolase</keyword>
<dbReference type="EMBL" id="ML977352">
    <property type="protein sequence ID" value="KAF2107743.1"/>
    <property type="molecule type" value="Genomic_DNA"/>
</dbReference>
<sequence length="440" mass="49245">MTSRAYQEIDLVSPDDIFIAVMGMTGSGKSSFIARCTGDTSGIGFGLESRTKTVSFGTLEHKGRKIRLIDTPGFDDSNLETDDAFILKEIAAWLTVAYSHEPPLLLSGVIYLHPISDVRMKGTAKSNLRMFKAMCGTGPLSCVVLATTMWNNVEGHTGRKRQDGIAKQYWNDMVQAGSVVMKHDDTKASALRIIDHILSQKKLVPLQIQQQLKEGKTVEETNAGQELKTKVGEELAKAEKKLKRAKTDLERALADQDNSAANEILEQQKRFEAEIEAKDAELHSMQIKAEELFKKKVDEMAKAETERLQRYKSSEEKMSQLKKELEEVQERQVQLRNTPNPPSYDEVSALNVRNDMLQLELKRQQDQQEIARFQEQQRLQVSQFEEQKQLQISQYRQGDVEASRRHAEALKVNKRALVAGGIGAAAGVGSMAAAMSCTVM</sequence>
<evidence type="ECO:0000256" key="1">
    <source>
        <dbReference type="SAM" id="Coils"/>
    </source>
</evidence>
<keyword evidence="4" id="KW-1185">Reference proteome</keyword>
<organism evidence="3 4">
    <name type="scientific">Lophiotrema nucula</name>
    <dbReference type="NCBI Taxonomy" id="690887"/>
    <lineage>
        <taxon>Eukaryota</taxon>
        <taxon>Fungi</taxon>
        <taxon>Dikarya</taxon>
        <taxon>Ascomycota</taxon>
        <taxon>Pezizomycotina</taxon>
        <taxon>Dothideomycetes</taxon>
        <taxon>Pleosporomycetidae</taxon>
        <taxon>Pleosporales</taxon>
        <taxon>Lophiotremataceae</taxon>
        <taxon>Lophiotrema</taxon>
    </lineage>
</organism>
<name>A0A6A5YL85_9PLEO</name>
<protein>
    <submittedName>
        <fullName evidence="3">P-loop containing nucleoside triphosphate hydrolase protein</fullName>
    </submittedName>
</protein>
<dbReference type="GO" id="GO:0005525">
    <property type="term" value="F:GTP binding"/>
    <property type="evidence" value="ECO:0007669"/>
    <property type="project" value="InterPro"/>
</dbReference>
<dbReference type="SUPFAM" id="SSF52540">
    <property type="entry name" value="P-loop containing nucleoside triphosphate hydrolases"/>
    <property type="match status" value="1"/>
</dbReference>
<dbReference type="Pfam" id="PF01926">
    <property type="entry name" value="MMR_HSR1"/>
    <property type="match status" value="1"/>
</dbReference>
<accession>A0A6A5YL85</accession>
<feature type="coiled-coil region" evidence="1">
    <location>
        <begin position="228"/>
        <end position="281"/>
    </location>
</feature>
<dbReference type="OrthoDB" id="3795499at2759"/>
<proteinExistence type="predicted"/>
<feature type="coiled-coil region" evidence="1">
    <location>
        <begin position="308"/>
        <end position="376"/>
    </location>
</feature>
<dbReference type="CDD" id="cd00882">
    <property type="entry name" value="Ras_like_GTPase"/>
    <property type="match status" value="1"/>
</dbReference>
<dbReference type="Proteomes" id="UP000799770">
    <property type="component" value="Unassembled WGS sequence"/>
</dbReference>
<gene>
    <name evidence="3" type="ORF">BDV96DRAFT_588670</name>
</gene>
<dbReference type="Gene3D" id="3.40.50.300">
    <property type="entry name" value="P-loop containing nucleotide triphosphate hydrolases"/>
    <property type="match status" value="1"/>
</dbReference>
<dbReference type="InterPro" id="IPR027417">
    <property type="entry name" value="P-loop_NTPase"/>
</dbReference>
<evidence type="ECO:0000313" key="4">
    <source>
        <dbReference type="Proteomes" id="UP000799770"/>
    </source>
</evidence>
<dbReference type="AlphaFoldDB" id="A0A6A5YL85"/>
<reference evidence="3" key="1">
    <citation type="journal article" date="2020" name="Stud. Mycol.">
        <title>101 Dothideomycetes genomes: a test case for predicting lifestyles and emergence of pathogens.</title>
        <authorList>
            <person name="Haridas S."/>
            <person name="Albert R."/>
            <person name="Binder M."/>
            <person name="Bloem J."/>
            <person name="Labutti K."/>
            <person name="Salamov A."/>
            <person name="Andreopoulos B."/>
            <person name="Baker S."/>
            <person name="Barry K."/>
            <person name="Bills G."/>
            <person name="Bluhm B."/>
            <person name="Cannon C."/>
            <person name="Castanera R."/>
            <person name="Culley D."/>
            <person name="Daum C."/>
            <person name="Ezra D."/>
            <person name="Gonzalez J."/>
            <person name="Henrissat B."/>
            <person name="Kuo A."/>
            <person name="Liang C."/>
            <person name="Lipzen A."/>
            <person name="Lutzoni F."/>
            <person name="Magnuson J."/>
            <person name="Mondo S."/>
            <person name="Nolan M."/>
            <person name="Ohm R."/>
            <person name="Pangilinan J."/>
            <person name="Park H.-J."/>
            <person name="Ramirez L."/>
            <person name="Alfaro M."/>
            <person name="Sun H."/>
            <person name="Tritt A."/>
            <person name="Yoshinaga Y."/>
            <person name="Zwiers L.-H."/>
            <person name="Turgeon B."/>
            <person name="Goodwin S."/>
            <person name="Spatafora J."/>
            <person name="Crous P."/>
            <person name="Grigoriev I."/>
        </authorList>
    </citation>
    <scope>NUCLEOTIDE SEQUENCE</scope>
    <source>
        <strain evidence="3">CBS 627.86</strain>
    </source>
</reference>
<evidence type="ECO:0000259" key="2">
    <source>
        <dbReference type="Pfam" id="PF01926"/>
    </source>
</evidence>
<evidence type="ECO:0000313" key="3">
    <source>
        <dbReference type="EMBL" id="KAF2107743.1"/>
    </source>
</evidence>
<dbReference type="GO" id="GO:0016787">
    <property type="term" value="F:hydrolase activity"/>
    <property type="evidence" value="ECO:0007669"/>
    <property type="project" value="UniProtKB-KW"/>
</dbReference>